<dbReference type="RefSeq" id="WP_311502255.1">
    <property type="nucleotide sequence ID" value="NZ_JAVRHK010000002.1"/>
</dbReference>
<gene>
    <name evidence="3" type="ORF">RM539_04585</name>
</gene>
<organism evidence="3 4">
    <name type="scientific">Autumnicola musiva</name>
    <dbReference type="NCBI Taxonomy" id="3075589"/>
    <lineage>
        <taxon>Bacteria</taxon>
        <taxon>Pseudomonadati</taxon>
        <taxon>Bacteroidota</taxon>
        <taxon>Flavobacteriia</taxon>
        <taxon>Flavobacteriales</taxon>
        <taxon>Flavobacteriaceae</taxon>
        <taxon>Autumnicola</taxon>
    </lineage>
</organism>
<evidence type="ECO:0000259" key="2">
    <source>
        <dbReference type="Pfam" id="PF23572"/>
    </source>
</evidence>
<accession>A0ABU3D385</accession>
<keyword evidence="4" id="KW-1185">Reference proteome</keyword>
<dbReference type="EMBL" id="JAVRHK010000002">
    <property type="protein sequence ID" value="MDT0675861.1"/>
    <property type="molecule type" value="Genomic_DNA"/>
</dbReference>
<protein>
    <submittedName>
        <fullName evidence="3">GH3 auxin-responsive promoter family protein</fullName>
    </submittedName>
</protein>
<reference evidence="3 4" key="1">
    <citation type="submission" date="2023-09" db="EMBL/GenBank/DDBJ databases">
        <authorList>
            <person name="Rey-Velasco X."/>
        </authorList>
    </citation>
    <scope>NUCLEOTIDE SEQUENCE [LARGE SCALE GENOMIC DNA]</scope>
    <source>
        <strain evidence="3 4">F117</strain>
    </source>
</reference>
<feature type="domain" description="GH3 C-terminal" evidence="2">
    <location>
        <begin position="385"/>
        <end position="495"/>
    </location>
</feature>
<dbReference type="PANTHER" id="PTHR31901">
    <property type="entry name" value="GH3 DOMAIN-CONTAINING PROTEIN"/>
    <property type="match status" value="1"/>
</dbReference>
<dbReference type="InterPro" id="IPR055377">
    <property type="entry name" value="GH3_M"/>
</dbReference>
<proteinExistence type="predicted"/>
<evidence type="ECO:0000313" key="4">
    <source>
        <dbReference type="Proteomes" id="UP001262582"/>
    </source>
</evidence>
<dbReference type="InterPro" id="IPR055378">
    <property type="entry name" value="GH3_C"/>
</dbReference>
<name>A0ABU3D385_9FLAO</name>
<evidence type="ECO:0000259" key="1">
    <source>
        <dbReference type="Pfam" id="PF23571"/>
    </source>
</evidence>
<dbReference type="InterPro" id="IPR004993">
    <property type="entry name" value="GH3"/>
</dbReference>
<dbReference type="Pfam" id="PF23572">
    <property type="entry name" value="GH3_C"/>
    <property type="match status" value="1"/>
</dbReference>
<dbReference type="Pfam" id="PF03321">
    <property type="entry name" value="GH3"/>
    <property type="match status" value="1"/>
</dbReference>
<dbReference type="Pfam" id="PF23571">
    <property type="entry name" value="GH3_M"/>
    <property type="match status" value="1"/>
</dbReference>
<dbReference type="Gene3D" id="3.40.50.12780">
    <property type="entry name" value="N-terminal domain of ligase-like"/>
    <property type="match status" value="1"/>
</dbReference>
<feature type="domain" description="GH3 middle" evidence="1">
    <location>
        <begin position="298"/>
        <end position="367"/>
    </location>
</feature>
<sequence length="509" mass="58532">MKLFNRLGNQYLKRRLREVDEMKENPLKIQERVLRDLLKKGENTAYGKKYLFSSISGLDDFREKVPVVNYSDLTPFIERAVQGEKNVLWPGVIKNFAKSSGTTESRSKLIPVSMEGLRNCHYLGGRDMLAIYLRNNPDSQLLSGKNLSIGGSQEGNPYSGKNNFYTGNISAIVMKNLPFWAQLGRTPGLQVALMNDWEKKMKAISEVTSRQKITSLAGSPMWMLLLIQHIQKEQQIENIKEVWPHLEVFFHGSVSFGPYKPLFEELDKAGSLRYQEIYNATEGFFGIQELVHDTSMLLMLNYGIFYEFLPEENYEDDFPETVSLSEVKTGKRYSLVISTNSGLWRYKIGDSIKFTSVDPFRFKIMGRTKHCLNVFGEDLFAEQGEEALSKSCKRTGALMQNFTVAPFFYSQGEKGYHEWVIEFKKAPANPERFAAILDEELCQLNEDYREKRKADTAIHRPVVRQVPEGTFYQWLKSKEKLGGQHKIPVMSNDRKFVEEILCSLKTVSR</sequence>
<dbReference type="InterPro" id="IPR042099">
    <property type="entry name" value="ANL_N_sf"/>
</dbReference>
<comment type="caution">
    <text evidence="3">The sequence shown here is derived from an EMBL/GenBank/DDBJ whole genome shotgun (WGS) entry which is preliminary data.</text>
</comment>
<dbReference type="PANTHER" id="PTHR31901:SF9">
    <property type="entry name" value="GH3 DOMAIN-CONTAINING PROTEIN"/>
    <property type="match status" value="1"/>
</dbReference>
<evidence type="ECO:0000313" key="3">
    <source>
        <dbReference type="EMBL" id="MDT0675861.1"/>
    </source>
</evidence>
<dbReference type="Proteomes" id="UP001262582">
    <property type="component" value="Unassembled WGS sequence"/>
</dbReference>